<gene>
    <name evidence="9" type="ORF">MsAc7_09750</name>
</gene>
<evidence type="ECO:0000256" key="8">
    <source>
        <dbReference type="ARBA" id="ARBA00029367"/>
    </source>
</evidence>
<proteinExistence type="inferred from homology"/>
<dbReference type="EMBL" id="CP131060">
    <property type="protein sequence ID" value="WNY25423.1"/>
    <property type="molecule type" value="Genomic_DNA"/>
</dbReference>
<keyword evidence="7" id="KW-0484">Methanogenesis</keyword>
<keyword evidence="4" id="KW-0489">Methyltransferase</keyword>
<evidence type="ECO:0000256" key="4">
    <source>
        <dbReference type="ARBA" id="ARBA00022603"/>
    </source>
</evidence>
<comment type="pathway">
    <text evidence="1">One-carbon metabolism; methanogenesis from dimethylamine.</text>
</comment>
<dbReference type="GO" id="GO:0032259">
    <property type="term" value="P:methylation"/>
    <property type="evidence" value="ECO:0007669"/>
    <property type="project" value="UniProtKB-KW"/>
</dbReference>
<protein>
    <recommendedName>
        <fullName evidence="3">[dimethylamine--corrinoid protein] Co-methyltransferase</fullName>
        <ecNumber evidence="3">2.1.1.249</ecNumber>
    </recommendedName>
</protein>
<dbReference type="Pfam" id="PF09505">
    <property type="entry name" value="Dimeth_Pyl"/>
    <property type="match status" value="1"/>
</dbReference>
<dbReference type="EC" id="2.1.1.249" evidence="3"/>
<keyword evidence="5" id="KW-0808">Transferase</keyword>
<sequence>MPIAHIMASGMTGIRAGGDLVARMEFSKKMKIKQAKEYVAKKVGVDPYDLSDEYAMREVREELGIGVVTSMPGTPKGTAAKMNIEKVLDIKINSCNFFRNQLKK</sequence>
<evidence type="ECO:0000313" key="10">
    <source>
        <dbReference type="Proteomes" id="UP001303587"/>
    </source>
</evidence>
<dbReference type="GO" id="GO:0043791">
    <property type="term" value="F:dimethylamine methyltransferase activity"/>
    <property type="evidence" value="ECO:0007669"/>
    <property type="project" value="UniProtKB-EC"/>
</dbReference>
<comment type="similarity">
    <text evidence="2">Belongs to the dimethylamine methyltransferase family.</text>
</comment>
<dbReference type="AlphaFoldDB" id="A0AA96V3G6"/>
<dbReference type="InterPro" id="IPR012653">
    <property type="entry name" value="Dimeth_MeTrfase_MtbB"/>
</dbReference>
<reference evidence="9 10" key="1">
    <citation type="submission" date="2023-07" db="EMBL/GenBank/DDBJ databases">
        <title>Closed genoem sequence of Methanosarcinaceae archaeon Ac7.</title>
        <authorList>
            <person name="Poehlein A."/>
            <person name="Protasov E."/>
            <person name="Platt K."/>
            <person name="Reeh H."/>
            <person name="Daniel R."/>
            <person name="Brune A."/>
        </authorList>
    </citation>
    <scope>NUCLEOTIDE SEQUENCE [LARGE SCALE GENOMIC DNA]</scope>
    <source>
        <strain evidence="9 10">Ac7</strain>
    </source>
</reference>
<comment type="catalytic activity">
    <reaction evidence="8">
        <text>Co(I)-[dimethylamine-specific corrinoid protein] + dimethylamine + H(+) = methyl-Co(III)-[dimethylamine-specific corrinoid protein] + methylamine</text>
        <dbReference type="Rhea" id="RHEA:41175"/>
        <dbReference type="Rhea" id="RHEA-COMP:11122"/>
        <dbReference type="Rhea" id="RHEA-COMP:11123"/>
        <dbReference type="ChEBI" id="CHEBI:15378"/>
        <dbReference type="ChEBI" id="CHEBI:58040"/>
        <dbReference type="ChEBI" id="CHEBI:59338"/>
        <dbReference type="ChEBI" id="CHEBI:85033"/>
        <dbReference type="ChEBI" id="CHEBI:85035"/>
        <dbReference type="EC" id="2.1.1.249"/>
    </reaction>
</comment>
<evidence type="ECO:0000256" key="5">
    <source>
        <dbReference type="ARBA" id="ARBA00022679"/>
    </source>
</evidence>
<dbReference type="Proteomes" id="UP001303587">
    <property type="component" value="Chromosome"/>
</dbReference>
<evidence type="ECO:0000256" key="2">
    <source>
        <dbReference type="ARBA" id="ARBA00008844"/>
    </source>
</evidence>
<dbReference type="GO" id="GO:0015948">
    <property type="term" value="P:methanogenesis"/>
    <property type="evidence" value="ECO:0007669"/>
    <property type="project" value="UniProtKB-KW"/>
</dbReference>
<accession>A0AA96V3G6</accession>
<name>A0AA96V3G6_9EURY</name>
<evidence type="ECO:0000256" key="1">
    <source>
        <dbReference type="ARBA" id="ARBA00004890"/>
    </source>
</evidence>
<evidence type="ECO:0000256" key="7">
    <source>
        <dbReference type="ARBA" id="ARBA00022994"/>
    </source>
</evidence>
<evidence type="ECO:0000256" key="6">
    <source>
        <dbReference type="ARBA" id="ARBA00022774"/>
    </source>
</evidence>
<evidence type="ECO:0000256" key="3">
    <source>
        <dbReference type="ARBA" id="ARBA00012854"/>
    </source>
</evidence>
<organism evidence="9 10">
    <name type="scientific">Methanolapillus millepedarum</name>
    <dbReference type="NCBI Taxonomy" id="3028296"/>
    <lineage>
        <taxon>Archaea</taxon>
        <taxon>Methanobacteriati</taxon>
        <taxon>Methanobacteriota</taxon>
        <taxon>Stenosarchaea group</taxon>
        <taxon>Methanomicrobia</taxon>
        <taxon>Methanosarcinales</taxon>
        <taxon>Methanosarcinaceae</taxon>
        <taxon>Methanolapillus</taxon>
    </lineage>
</organism>
<evidence type="ECO:0000313" key="9">
    <source>
        <dbReference type="EMBL" id="WNY25423.1"/>
    </source>
</evidence>
<keyword evidence="10" id="KW-1185">Reference proteome</keyword>
<keyword evidence="6" id="KW-0669">Pyrrolysine</keyword>